<dbReference type="PIRSF" id="PIRSF028431">
    <property type="entry name" value="UCP028431"/>
    <property type="match status" value="1"/>
</dbReference>
<proteinExistence type="predicted"/>
<dbReference type="Proteomes" id="UP000199205">
    <property type="component" value="Unassembled WGS sequence"/>
</dbReference>
<feature type="domain" description="Glycoamylase-like" evidence="1">
    <location>
        <begin position="183"/>
        <end position="415"/>
    </location>
</feature>
<dbReference type="Pfam" id="PF10091">
    <property type="entry name" value="Glycoamylase"/>
    <property type="match status" value="1"/>
</dbReference>
<reference evidence="2 3" key="1">
    <citation type="submission" date="2016-08" db="EMBL/GenBank/DDBJ databases">
        <authorList>
            <person name="Seilhamer J.J."/>
        </authorList>
    </citation>
    <scope>NUCLEOTIDE SEQUENCE [LARGE SCALE GENOMIC DNA]</scope>
    <source>
        <strain evidence="2 3">P1-7</strain>
    </source>
</reference>
<dbReference type="RefSeq" id="WP_037196084.1">
    <property type="nucleotide sequence ID" value="NZ_FMAF01000002.1"/>
</dbReference>
<dbReference type="Gene3D" id="1.50.10.140">
    <property type="match status" value="1"/>
</dbReference>
<dbReference type="OrthoDB" id="5937621at2"/>
<dbReference type="AlphaFoldDB" id="A0A1C3UFS0"/>
<evidence type="ECO:0000313" key="3">
    <source>
        <dbReference type="Proteomes" id="UP000199205"/>
    </source>
</evidence>
<name>A0A1C3UFS0_9HYPH</name>
<dbReference type="EMBL" id="FMAF01000002">
    <property type="protein sequence ID" value="SCB14376.1"/>
    <property type="molecule type" value="Genomic_DNA"/>
</dbReference>
<accession>A0A1C3UFS0</accession>
<sequence length="441" mass="49242">MLQQVNDTDNALIDRLQRSAFDYFMLHTNPENGLVADTSIKTSHCSIAAVGFALSSYPVAVERGWIDRAEAATRVLTTLDFFADSQQGTERGATGHRGFYYHFLYMETGKRAWNSELSTIDTGLMLLGVLTAAAYFDGPSQTEQDIRKQATFLYERCDWRWALNKGPTISMGWKPASGFLRWRYQGYDEAIFLYVMALASPTHPIPSSSYDAFASTYTWMMFKDTPFLYAGPLFIHLFSHAWIDFRDIRDKHVADKDIDYFRNTQTAIAVQRDYTDRNPGHFLGYAKDIWGLSACDGPNPTGTKHSRRHGQRVFGYAARGAPLGPDDGTIAPWGPLSCLPFDRQAALDGTKALLSTYPSLLLDGRFPGGFNPSVKGPGPEGWVDDRSVAIDQGLLVMMIENARTGLIWNLMRQSPILRHGLERAGFTGGWLDEKQATPAIA</sequence>
<dbReference type="InterPro" id="IPR016883">
    <property type="entry name" value="UCP028431"/>
</dbReference>
<dbReference type="InterPro" id="IPR019282">
    <property type="entry name" value="Glycoamylase-like_cons_dom"/>
</dbReference>
<evidence type="ECO:0000313" key="2">
    <source>
        <dbReference type="EMBL" id="SCB14376.1"/>
    </source>
</evidence>
<organism evidence="2 3">
    <name type="scientific">Rhizobium lusitanum</name>
    <dbReference type="NCBI Taxonomy" id="293958"/>
    <lineage>
        <taxon>Bacteria</taxon>
        <taxon>Pseudomonadati</taxon>
        <taxon>Pseudomonadota</taxon>
        <taxon>Alphaproteobacteria</taxon>
        <taxon>Hyphomicrobiales</taxon>
        <taxon>Rhizobiaceae</taxon>
        <taxon>Rhizobium/Agrobacterium group</taxon>
        <taxon>Rhizobium</taxon>
    </lineage>
</organism>
<protein>
    <recommendedName>
        <fullName evidence="1">Glycoamylase-like domain-containing protein</fullName>
    </recommendedName>
</protein>
<evidence type="ECO:0000259" key="1">
    <source>
        <dbReference type="Pfam" id="PF10091"/>
    </source>
</evidence>
<gene>
    <name evidence="2" type="ORF">GA0061101_102322</name>
</gene>